<keyword evidence="3" id="KW-1185">Reference proteome</keyword>
<dbReference type="RefSeq" id="WP_261960394.1">
    <property type="nucleotide sequence ID" value="NZ_BAAAXA010000001.1"/>
</dbReference>
<evidence type="ECO:0000256" key="1">
    <source>
        <dbReference type="SAM" id="MobiDB-lite"/>
    </source>
</evidence>
<dbReference type="Proteomes" id="UP001143480">
    <property type="component" value="Unassembled WGS sequence"/>
</dbReference>
<feature type="region of interest" description="Disordered" evidence="1">
    <location>
        <begin position="1"/>
        <end position="63"/>
    </location>
</feature>
<name>A0A9W6NPE0_9ACTN</name>
<accession>A0A9W6NPE0</accession>
<evidence type="ECO:0000313" key="2">
    <source>
        <dbReference type="EMBL" id="GLL03987.1"/>
    </source>
</evidence>
<feature type="compositionally biased region" description="Pro residues" evidence="1">
    <location>
        <begin position="93"/>
        <end position="123"/>
    </location>
</feature>
<comment type="caution">
    <text evidence="2">The sequence shown here is derived from an EMBL/GenBank/DDBJ whole genome shotgun (WGS) entry which is preliminary data.</text>
</comment>
<feature type="region of interest" description="Disordered" evidence="1">
    <location>
        <begin position="75"/>
        <end position="136"/>
    </location>
</feature>
<dbReference type="EMBL" id="BSFP01000039">
    <property type="protein sequence ID" value="GLL03987.1"/>
    <property type="molecule type" value="Genomic_DNA"/>
</dbReference>
<reference evidence="2" key="1">
    <citation type="journal article" date="2014" name="Int. J. Syst. Evol. Microbiol.">
        <title>Complete genome sequence of Corynebacterium casei LMG S-19264T (=DSM 44701T), isolated from a smear-ripened cheese.</title>
        <authorList>
            <consortium name="US DOE Joint Genome Institute (JGI-PGF)"/>
            <person name="Walter F."/>
            <person name="Albersmeier A."/>
            <person name="Kalinowski J."/>
            <person name="Ruckert C."/>
        </authorList>
    </citation>
    <scope>NUCLEOTIDE SEQUENCE</scope>
    <source>
        <strain evidence="2">VKM Ac-1321</strain>
    </source>
</reference>
<protein>
    <submittedName>
        <fullName evidence="2">Uncharacterized protein</fullName>
    </submittedName>
</protein>
<evidence type="ECO:0000313" key="3">
    <source>
        <dbReference type="Proteomes" id="UP001143480"/>
    </source>
</evidence>
<sequence>MVRFKRRQEEEPAAPRPVRDQFVTRETAAGVFSRPPSTNRPVPPPVREEPATAPAPRLSVRPYRTPAPAVTRIRVEATPVDGFEYETAEPWQYDPPEPPPPAPPRLPPPPPPRPVFAPLAPKPPRVEPGTISWLDE</sequence>
<reference evidence="2" key="2">
    <citation type="submission" date="2023-01" db="EMBL/GenBank/DDBJ databases">
        <authorList>
            <person name="Sun Q."/>
            <person name="Evtushenko L."/>
        </authorList>
    </citation>
    <scope>NUCLEOTIDE SEQUENCE</scope>
    <source>
        <strain evidence="2">VKM Ac-1321</strain>
    </source>
</reference>
<gene>
    <name evidence="2" type="ORF">GCM10017581_057330</name>
</gene>
<dbReference type="AlphaFoldDB" id="A0A9W6NPE0"/>
<proteinExistence type="predicted"/>
<organism evidence="2 3">
    <name type="scientific">Dactylosporangium matsuzakiense</name>
    <dbReference type="NCBI Taxonomy" id="53360"/>
    <lineage>
        <taxon>Bacteria</taxon>
        <taxon>Bacillati</taxon>
        <taxon>Actinomycetota</taxon>
        <taxon>Actinomycetes</taxon>
        <taxon>Micromonosporales</taxon>
        <taxon>Micromonosporaceae</taxon>
        <taxon>Dactylosporangium</taxon>
    </lineage>
</organism>